<evidence type="ECO:0008006" key="3">
    <source>
        <dbReference type="Google" id="ProtNLM"/>
    </source>
</evidence>
<accession>A0ABP9L712</accession>
<evidence type="ECO:0000313" key="2">
    <source>
        <dbReference type="Proteomes" id="UP001499910"/>
    </source>
</evidence>
<dbReference type="EMBL" id="BAABHW010000002">
    <property type="protein sequence ID" value="GAA5070221.1"/>
    <property type="molecule type" value="Genomic_DNA"/>
</dbReference>
<name>A0ABP9L712_9RHOB</name>
<protein>
    <recommendedName>
        <fullName evidence="3">KTSC domain-containing protein</fullName>
    </recommendedName>
</protein>
<comment type="caution">
    <text evidence="1">The sequence shown here is derived from an EMBL/GenBank/DDBJ whole genome shotgun (WGS) entry which is preliminary data.</text>
</comment>
<reference evidence="2" key="1">
    <citation type="journal article" date="2019" name="Int. J. Syst. Evol. Microbiol.">
        <title>The Global Catalogue of Microorganisms (GCM) 10K type strain sequencing project: providing services to taxonomists for standard genome sequencing and annotation.</title>
        <authorList>
            <consortium name="The Broad Institute Genomics Platform"/>
            <consortium name="The Broad Institute Genome Sequencing Center for Infectious Disease"/>
            <person name="Wu L."/>
            <person name="Ma J."/>
        </authorList>
    </citation>
    <scope>NUCLEOTIDE SEQUENCE [LARGE SCALE GENOMIC DNA]</scope>
    <source>
        <strain evidence="2">JCM 18015</strain>
    </source>
</reference>
<sequence length="64" mass="7502">MPFRYAEYEGVEGTYRFREVSDEFAFNHQNLGTVQFPDSFVDAFISDVKAAETYFGEGKHFFCR</sequence>
<dbReference type="Proteomes" id="UP001499910">
    <property type="component" value="Unassembled WGS sequence"/>
</dbReference>
<keyword evidence="2" id="KW-1185">Reference proteome</keyword>
<proteinExistence type="predicted"/>
<gene>
    <name evidence="1" type="ORF">GCM10023209_12720</name>
</gene>
<organism evidence="1 2">
    <name type="scientific">[Roseibacterium] beibuensis</name>
    <dbReference type="NCBI Taxonomy" id="1193142"/>
    <lineage>
        <taxon>Bacteria</taxon>
        <taxon>Pseudomonadati</taxon>
        <taxon>Pseudomonadota</taxon>
        <taxon>Alphaproteobacteria</taxon>
        <taxon>Rhodobacterales</taxon>
        <taxon>Roseobacteraceae</taxon>
        <taxon>Roseicyclus</taxon>
    </lineage>
</organism>
<evidence type="ECO:0000313" key="1">
    <source>
        <dbReference type="EMBL" id="GAA5070221.1"/>
    </source>
</evidence>